<gene>
    <name evidence="2" type="ORF">EDD18DRAFT_1111370</name>
</gene>
<sequence length="265" mass="28505">MTTRSKKQGAQLTETMVDPQLISQQGSSGIMNNQGSSVEPPAAPRRASSSNIEMIEAQTLNTAAACATSPLTPAESPLPNMTMENAGMISTSIPQLGLPGAFNSTESQRHRVLDKSPAVDPEWHSMSNTNIAPTPPSLAVESKSSNIEGDMIPVPDEDNADSKLGLAEFKSNRAPSPDEEDNNVKHANKTAIQTEELHEDEEFSCPEHKSDGELDDRSSDSELDGAILANDNLAYDLAHNSNGPWTDPVEDERSAELFLNELSDH</sequence>
<dbReference type="EMBL" id="JAUEPU010000049">
    <property type="protein sequence ID" value="KAK0485570.1"/>
    <property type="molecule type" value="Genomic_DNA"/>
</dbReference>
<dbReference type="Proteomes" id="UP001175228">
    <property type="component" value="Unassembled WGS sequence"/>
</dbReference>
<protein>
    <submittedName>
        <fullName evidence="2">Uncharacterized protein</fullName>
    </submittedName>
</protein>
<feature type="region of interest" description="Disordered" evidence="1">
    <location>
        <begin position="1"/>
        <end position="50"/>
    </location>
</feature>
<comment type="caution">
    <text evidence="2">The sequence shown here is derived from an EMBL/GenBank/DDBJ whole genome shotgun (WGS) entry which is preliminary data.</text>
</comment>
<reference evidence="2" key="1">
    <citation type="submission" date="2023-06" db="EMBL/GenBank/DDBJ databases">
        <authorList>
            <consortium name="Lawrence Berkeley National Laboratory"/>
            <person name="Ahrendt S."/>
            <person name="Sahu N."/>
            <person name="Indic B."/>
            <person name="Wong-Bajracharya J."/>
            <person name="Merenyi Z."/>
            <person name="Ke H.-M."/>
            <person name="Monk M."/>
            <person name="Kocsube S."/>
            <person name="Drula E."/>
            <person name="Lipzen A."/>
            <person name="Balint B."/>
            <person name="Henrissat B."/>
            <person name="Andreopoulos B."/>
            <person name="Martin F.M."/>
            <person name="Harder C.B."/>
            <person name="Rigling D."/>
            <person name="Ford K.L."/>
            <person name="Foster G.D."/>
            <person name="Pangilinan J."/>
            <person name="Papanicolaou A."/>
            <person name="Barry K."/>
            <person name="LaButti K."/>
            <person name="Viragh M."/>
            <person name="Koriabine M."/>
            <person name="Yan M."/>
            <person name="Riley R."/>
            <person name="Champramary S."/>
            <person name="Plett K.L."/>
            <person name="Tsai I.J."/>
            <person name="Slot J."/>
            <person name="Sipos G."/>
            <person name="Plett J."/>
            <person name="Nagy L.G."/>
            <person name="Grigoriev I.V."/>
        </authorList>
    </citation>
    <scope>NUCLEOTIDE SEQUENCE</scope>
    <source>
        <strain evidence="2">HWK02</strain>
    </source>
</reference>
<keyword evidence="3" id="KW-1185">Reference proteome</keyword>
<evidence type="ECO:0000313" key="2">
    <source>
        <dbReference type="EMBL" id="KAK0485570.1"/>
    </source>
</evidence>
<name>A0AA39PKH9_9AGAR</name>
<feature type="region of interest" description="Disordered" evidence="1">
    <location>
        <begin position="99"/>
        <end position="223"/>
    </location>
</feature>
<feature type="compositionally biased region" description="Polar residues" evidence="1">
    <location>
        <begin position="21"/>
        <end position="37"/>
    </location>
</feature>
<evidence type="ECO:0000313" key="3">
    <source>
        <dbReference type="Proteomes" id="UP001175228"/>
    </source>
</evidence>
<evidence type="ECO:0000256" key="1">
    <source>
        <dbReference type="SAM" id="MobiDB-lite"/>
    </source>
</evidence>
<feature type="compositionally biased region" description="Basic and acidic residues" evidence="1">
    <location>
        <begin position="205"/>
        <end position="220"/>
    </location>
</feature>
<accession>A0AA39PKH9</accession>
<dbReference type="AlphaFoldDB" id="A0AA39PKH9"/>
<organism evidence="2 3">
    <name type="scientific">Armillaria luteobubalina</name>
    <dbReference type="NCBI Taxonomy" id="153913"/>
    <lineage>
        <taxon>Eukaryota</taxon>
        <taxon>Fungi</taxon>
        <taxon>Dikarya</taxon>
        <taxon>Basidiomycota</taxon>
        <taxon>Agaricomycotina</taxon>
        <taxon>Agaricomycetes</taxon>
        <taxon>Agaricomycetidae</taxon>
        <taxon>Agaricales</taxon>
        <taxon>Marasmiineae</taxon>
        <taxon>Physalacriaceae</taxon>
        <taxon>Armillaria</taxon>
    </lineage>
</organism>
<proteinExistence type="predicted"/>